<dbReference type="HOGENOM" id="CLU_1274783_0_0_1"/>
<feature type="compositionally biased region" description="Basic and acidic residues" evidence="1">
    <location>
        <begin position="175"/>
        <end position="194"/>
    </location>
</feature>
<dbReference type="AlphaFoldDB" id="H2Z8S4"/>
<dbReference type="GeneTree" id="ENSGT00390000004111"/>
<reference evidence="2" key="3">
    <citation type="submission" date="2025-09" db="UniProtKB">
        <authorList>
            <consortium name="Ensembl"/>
        </authorList>
    </citation>
    <scope>IDENTIFICATION</scope>
</reference>
<feature type="region of interest" description="Disordered" evidence="1">
    <location>
        <begin position="1"/>
        <end position="217"/>
    </location>
</feature>
<dbReference type="InParanoid" id="H2Z8S4"/>
<feature type="compositionally biased region" description="Basic and acidic residues" evidence="1">
    <location>
        <begin position="208"/>
        <end position="217"/>
    </location>
</feature>
<keyword evidence="3" id="KW-1185">Reference proteome</keyword>
<sequence>FVISTQEPSSADGHARTESLGSDVFSNAPFSVATGNQLDLENPPDTDEFGSTPFTEVPSDKTADLPQEEASHDPFDLAPFNPHIGGSQDTDLFGCAPFVPPVESTENGEGKLHRQPAVRYHHHSGGGARTINATTARGLREQKEACRRSRQRRMSRSSSNSSSGGGGGGGRRSKVKDVNKKNVDQPQKPNKDSDSTDLFGFSPFKPGSRSDCEVPVQ</sequence>
<dbReference type="OMA" id="RSDCEVP"/>
<dbReference type="Ensembl" id="ENSCSAVT00000014149.1">
    <property type="protein sequence ID" value="ENSCSAVP00000013989.1"/>
    <property type="gene ID" value="ENSCSAVG00000008196.1"/>
</dbReference>
<evidence type="ECO:0000313" key="2">
    <source>
        <dbReference type="Ensembl" id="ENSCSAVP00000013989.1"/>
    </source>
</evidence>
<proteinExistence type="predicted"/>
<protein>
    <submittedName>
        <fullName evidence="2">Uncharacterized protein</fullName>
    </submittedName>
</protein>
<reference evidence="3" key="1">
    <citation type="submission" date="2003-08" db="EMBL/GenBank/DDBJ databases">
        <authorList>
            <person name="Birren B."/>
            <person name="Nusbaum C."/>
            <person name="Abebe A."/>
            <person name="Abouelleil A."/>
            <person name="Adekoya E."/>
            <person name="Ait-zahra M."/>
            <person name="Allen N."/>
            <person name="Allen T."/>
            <person name="An P."/>
            <person name="Anderson M."/>
            <person name="Anderson S."/>
            <person name="Arachchi H."/>
            <person name="Armbruster J."/>
            <person name="Bachantsang P."/>
            <person name="Baldwin J."/>
            <person name="Barry A."/>
            <person name="Bayul T."/>
            <person name="Blitshsteyn B."/>
            <person name="Bloom T."/>
            <person name="Blye J."/>
            <person name="Boguslavskiy L."/>
            <person name="Borowsky M."/>
            <person name="Boukhgalter B."/>
            <person name="Brunache A."/>
            <person name="Butler J."/>
            <person name="Calixte N."/>
            <person name="Calvo S."/>
            <person name="Camarata J."/>
            <person name="Campo K."/>
            <person name="Chang J."/>
            <person name="Cheshatsang Y."/>
            <person name="Citroen M."/>
            <person name="Collymore A."/>
            <person name="Considine T."/>
            <person name="Cook A."/>
            <person name="Cooke P."/>
            <person name="Corum B."/>
            <person name="Cuomo C."/>
            <person name="David R."/>
            <person name="Dawoe T."/>
            <person name="Degray S."/>
            <person name="Dodge S."/>
            <person name="Dooley K."/>
            <person name="Dorje P."/>
            <person name="Dorjee K."/>
            <person name="Dorris L."/>
            <person name="Duffey N."/>
            <person name="Dupes A."/>
            <person name="Elkins T."/>
            <person name="Engels R."/>
            <person name="Erickson J."/>
            <person name="Farina A."/>
            <person name="Faro S."/>
            <person name="Ferreira P."/>
            <person name="Fischer H."/>
            <person name="Fitzgerald M."/>
            <person name="Foley K."/>
            <person name="Gage D."/>
            <person name="Galagan J."/>
            <person name="Gearin G."/>
            <person name="Gnerre S."/>
            <person name="Gnirke A."/>
            <person name="Goyette A."/>
            <person name="Graham J."/>
            <person name="Grandbois E."/>
            <person name="Gyaltsen K."/>
            <person name="Hafez N."/>
            <person name="Hagopian D."/>
            <person name="Hagos B."/>
            <person name="Hall J."/>
            <person name="Hatcher B."/>
            <person name="Heller A."/>
            <person name="Higgins H."/>
            <person name="Honan T."/>
            <person name="Horn A."/>
            <person name="Houde N."/>
            <person name="Hughes L."/>
            <person name="Hulme W."/>
            <person name="Husby E."/>
            <person name="Iliev I."/>
            <person name="Jaffe D."/>
            <person name="Jones C."/>
            <person name="Kamal M."/>
            <person name="Kamat A."/>
            <person name="Kamvysselis M."/>
            <person name="Karlsson E."/>
            <person name="Kells C."/>
            <person name="Kieu A."/>
            <person name="Kisner P."/>
            <person name="Kodira C."/>
            <person name="Kulbokas E."/>
            <person name="Labutti K."/>
            <person name="Lama D."/>
            <person name="Landers T."/>
            <person name="Leger J."/>
            <person name="Levine S."/>
            <person name="Lewis D."/>
            <person name="Lewis T."/>
            <person name="Lindblad-toh K."/>
            <person name="Liu X."/>
            <person name="Lokyitsang T."/>
            <person name="Lokyitsang Y."/>
            <person name="Lucien O."/>
            <person name="Lui A."/>
            <person name="Ma L.J."/>
            <person name="Mabbitt R."/>
            <person name="Macdonald J."/>
            <person name="Maclean C."/>
            <person name="Major J."/>
            <person name="Manning J."/>
            <person name="Marabella R."/>
            <person name="Maru K."/>
            <person name="Matthews C."/>
            <person name="Mauceli E."/>
            <person name="Mccarthy M."/>
            <person name="Mcdonough S."/>
            <person name="Mcghee T."/>
            <person name="Meldrim J."/>
            <person name="Meneus L."/>
            <person name="Mesirov J."/>
            <person name="Mihalev A."/>
            <person name="Mihova T."/>
            <person name="Mikkelsen T."/>
            <person name="Mlenga V."/>
            <person name="Moru K."/>
            <person name="Mozes J."/>
            <person name="Mulrain L."/>
            <person name="Munson G."/>
            <person name="Naylor J."/>
            <person name="Newes C."/>
            <person name="Nguyen C."/>
            <person name="Nguyen N."/>
            <person name="Nguyen T."/>
            <person name="Nicol R."/>
            <person name="Nielsen C."/>
            <person name="Nizzari M."/>
            <person name="Norbu C."/>
            <person name="Norbu N."/>
            <person name="O'donnell P."/>
            <person name="Okoawo O."/>
            <person name="O'leary S."/>
            <person name="Omotosho B."/>
            <person name="O'neill K."/>
            <person name="Osman S."/>
            <person name="Parker S."/>
            <person name="Perrin D."/>
            <person name="Phunkhang P."/>
            <person name="Piqani B."/>
            <person name="Purcell S."/>
            <person name="Rachupka T."/>
            <person name="Ramasamy U."/>
            <person name="Rameau R."/>
            <person name="Ray V."/>
            <person name="Raymond C."/>
            <person name="Retta R."/>
            <person name="Richardson S."/>
            <person name="Rise C."/>
            <person name="Rodriguez J."/>
            <person name="Rogers J."/>
            <person name="Rogov P."/>
            <person name="Rutman M."/>
            <person name="Schupbach R."/>
            <person name="Seaman C."/>
            <person name="Settipalli S."/>
            <person name="Sharpe T."/>
            <person name="Sheridan J."/>
            <person name="Sherpa N."/>
            <person name="Shi J."/>
            <person name="Smirnov S."/>
            <person name="Smith C."/>
            <person name="Sougnez C."/>
            <person name="Spencer B."/>
            <person name="Stalker J."/>
            <person name="Stange-thomann N."/>
            <person name="Stavropoulos S."/>
            <person name="Stetson K."/>
            <person name="Stone C."/>
            <person name="Stone S."/>
            <person name="Stubbs M."/>
            <person name="Talamas J."/>
            <person name="Tchuinga P."/>
            <person name="Tenzing P."/>
            <person name="Tesfaye S."/>
            <person name="Theodore J."/>
            <person name="Thoulutsang Y."/>
            <person name="Topham K."/>
            <person name="Towey S."/>
            <person name="Tsamla T."/>
            <person name="Tsomo N."/>
            <person name="Vallee D."/>
            <person name="Vassiliev H."/>
            <person name="Venkataraman V."/>
            <person name="Vinson J."/>
            <person name="Vo A."/>
            <person name="Wade C."/>
            <person name="Wang S."/>
            <person name="Wangchuk T."/>
            <person name="Wangdi T."/>
            <person name="Whittaker C."/>
            <person name="Wilkinson J."/>
            <person name="Wu Y."/>
            <person name="Wyman D."/>
            <person name="Yadav S."/>
            <person name="Yang S."/>
            <person name="Yang X."/>
            <person name="Yeager S."/>
            <person name="Yee E."/>
            <person name="Young G."/>
            <person name="Zainoun J."/>
            <person name="Zembeck L."/>
            <person name="Zimmer A."/>
            <person name="Zody M."/>
            <person name="Lander E."/>
        </authorList>
    </citation>
    <scope>NUCLEOTIDE SEQUENCE [LARGE SCALE GENOMIC DNA]</scope>
</reference>
<reference evidence="2" key="2">
    <citation type="submission" date="2025-08" db="UniProtKB">
        <authorList>
            <consortium name="Ensembl"/>
        </authorList>
    </citation>
    <scope>IDENTIFICATION</scope>
</reference>
<feature type="compositionally biased region" description="Basic residues" evidence="1">
    <location>
        <begin position="113"/>
        <end position="124"/>
    </location>
</feature>
<dbReference type="Proteomes" id="UP000007875">
    <property type="component" value="Unassembled WGS sequence"/>
</dbReference>
<name>H2Z8S4_CIOSA</name>
<feature type="compositionally biased region" description="Basic and acidic residues" evidence="1">
    <location>
        <begin position="58"/>
        <end position="75"/>
    </location>
</feature>
<accession>H2Z8S4</accession>
<evidence type="ECO:0000256" key="1">
    <source>
        <dbReference type="SAM" id="MobiDB-lite"/>
    </source>
</evidence>
<evidence type="ECO:0000313" key="3">
    <source>
        <dbReference type="Proteomes" id="UP000007875"/>
    </source>
</evidence>
<feature type="compositionally biased region" description="Polar residues" evidence="1">
    <location>
        <begin position="24"/>
        <end position="39"/>
    </location>
</feature>
<feature type="compositionally biased region" description="Basic and acidic residues" evidence="1">
    <location>
        <begin position="138"/>
        <end position="147"/>
    </location>
</feature>
<organism evidence="2 3">
    <name type="scientific">Ciona savignyi</name>
    <name type="common">Pacific transparent sea squirt</name>
    <dbReference type="NCBI Taxonomy" id="51511"/>
    <lineage>
        <taxon>Eukaryota</taxon>
        <taxon>Metazoa</taxon>
        <taxon>Chordata</taxon>
        <taxon>Tunicata</taxon>
        <taxon>Ascidiacea</taxon>
        <taxon>Phlebobranchia</taxon>
        <taxon>Cionidae</taxon>
        <taxon>Ciona</taxon>
    </lineage>
</organism>